<accession>A0AAD8Y457</accession>
<dbReference type="GO" id="GO:0004089">
    <property type="term" value="F:carbonate dehydratase activity"/>
    <property type="evidence" value="ECO:0007669"/>
    <property type="project" value="UniProtKB-EC"/>
</dbReference>
<dbReference type="EMBL" id="JATAAI010000018">
    <property type="protein sequence ID" value="KAK1739299.1"/>
    <property type="molecule type" value="Genomic_DNA"/>
</dbReference>
<gene>
    <name evidence="3" type="ORF">QTG54_009842</name>
</gene>
<feature type="compositionally biased region" description="Basic and acidic residues" evidence="1">
    <location>
        <begin position="190"/>
        <end position="200"/>
    </location>
</feature>
<feature type="compositionally biased region" description="Low complexity" evidence="1">
    <location>
        <begin position="203"/>
        <end position="218"/>
    </location>
</feature>
<keyword evidence="2" id="KW-0732">Signal</keyword>
<keyword evidence="4" id="KW-1185">Reference proteome</keyword>
<name>A0AAD8Y457_9STRA</name>
<dbReference type="InterPro" id="IPR018883">
    <property type="entry name" value="Delta_CA"/>
</dbReference>
<sequence>MKIATILLLTSLSSSSSNAETSFLRASISNDGDGDALRCLGECADEDIYNGKKKHPTKKKVFTKATDCASACLPATQRNEATISCATKCFKKQASDVEKAVDKAIDKEIKECEKKCDEDDKDCEKKCDRKYKSGSRSKSVGKAVEKKVFKVADSTKKCLAKCVPSDDVDFMELMDYDYENSEDFTFEEASGDKTSEDGKPSKKSSTTTSSKKSSTTTSSKDESKCVGRYRNREAECRASSKCVWNDSREMCEDEGTMSKTTSSSDYDQFLELSEKNLGDDCPDDFPDDFCEDIKKLLKKLRERSDGDGIIRPKTATALNRGVLGLSTAALLASTIGLAVKENNAAPAPAAPVESAVAAAPSVTDFVALKETSIFLDYKDNVCAGAGAQLAAGGNVTKGYVGDLDVGGLKPHTDSYFQGDMCPVNIHWHLGTEHYSYCQYDENGNGPHGTAERPGWANRDLAAAGEKVRGGFHCHHYDEEDEKFTKPYDWKYCTNMEVGETYEVHWPHSSVGDCGTVNQYQTPFYDGVFCNLSMEQFAAIAVDPQNIASNVCVHGQVFTVVNDESFFYPDMMRGMIIDEKRNMGTDIHYYTGSTTGTSRNNEMCSQYAPITWQDDLYPHGSHELVMDSLVANTNNAADADSLAADAAAVEEAPAAEAAPEEAPAARTLLRSLVVETVPKHSDLTVKLIVFDVYISWMRIMFNCVKVESKDSNYILLEVSSIRKESTSAQQHFSKSE</sequence>
<reference evidence="3" key="1">
    <citation type="submission" date="2023-06" db="EMBL/GenBank/DDBJ databases">
        <title>Survivors Of The Sea: Transcriptome response of Skeletonema marinoi to long-term dormancy.</title>
        <authorList>
            <person name="Pinder M.I.M."/>
            <person name="Kourtchenko O."/>
            <person name="Robertson E.K."/>
            <person name="Larsson T."/>
            <person name="Maumus F."/>
            <person name="Osuna-Cruz C.M."/>
            <person name="Vancaester E."/>
            <person name="Stenow R."/>
            <person name="Vandepoele K."/>
            <person name="Ploug H."/>
            <person name="Bruchert V."/>
            <person name="Godhe A."/>
            <person name="Topel M."/>
        </authorList>
    </citation>
    <scope>NUCLEOTIDE SEQUENCE</scope>
    <source>
        <strain evidence="3">R05AC</strain>
    </source>
</reference>
<comment type="caution">
    <text evidence="3">The sequence shown here is derived from an EMBL/GenBank/DDBJ whole genome shotgun (WGS) entry which is preliminary data.</text>
</comment>
<feature type="chain" id="PRO_5042245150" evidence="2">
    <location>
        <begin position="20"/>
        <end position="735"/>
    </location>
</feature>
<protein>
    <submittedName>
        <fullName evidence="3">Cadmium-specific carbonic anhydrase</fullName>
        <ecNumber evidence="3">4.2.1.1</ecNumber>
    </submittedName>
</protein>
<evidence type="ECO:0000313" key="4">
    <source>
        <dbReference type="Proteomes" id="UP001224775"/>
    </source>
</evidence>
<dbReference type="Proteomes" id="UP001224775">
    <property type="component" value="Unassembled WGS sequence"/>
</dbReference>
<dbReference type="EC" id="4.2.1.1" evidence="3"/>
<dbReference type="AlphaFoldDB" id="A0AAD8Y457"/>
<keyword evidence="3" id="KW-0456">Lyase</keyword>
<evidence type="ECO:0000313" key="3">
    <source>
        <dbReference type="EMBL" id="KAK1739299.1"/>
    </source>
</evidence>
<organism evidence="3 4">
    <name type="scientific">Skeletonema marinoi</name>
    <dbReference type="NCBI Taxonomy" id="267567"/>
    <lineage>
        <taxon>Eukaryota</taxon>
        <taxon>Sar</taxon>
        <taxon>Stramenopiles</taxon>
        <taxon>Ochrophyta</taxon>
        <taxon>Bacillariophyta</taxon>
        <taxon>Coscinodiscophyceae</taxon>
        <taxon>Thalassiosirophycidae</taxon>
        <taxon>Thalassiosirales</taxon>
        <taxon>Skeletonemataceae</taxon>
        <taxon>Skeletonema</taxon>
        <taxon>Skeletonema marinoi-dohrnii complex</taxon>
    </lineage>
</organism>
<evidence type="ECO:0000256" key="2">
    <source>
        <dbReference type="SAM" id="SignalP"/>
    </source>
</evidence>
<feature type="region of interest" description="Disordered" evidence="1">
    <location>
        <begin position="187"/>
        <end position="224"/>
    </location>
</feature>
<proteinExistence type="predicted"/>
<feature type="signal peptide" evidence="2">
    <location>
        <begin position="1"/>
        <end position="19"/>
    </location>
</feature>
<dbReference type="Pfam" id="PF10563">
    <property type="entry name" value="CA_like"/>
    <property type="match status" value="1"/>
</dbReference>
<evidence type="ECO:0000256" key="1">
    <source>
        <dbReference type="SAM" id="MobiDB-lite"/>
    </source>
</evidence>